<protein>
    <recommendedName>
        <fullName evidence="1">Helitron helicase-like domain-containing protein</fullName>
    </recommendedName>
</protein>
<dbReference type="Proteomes" id="UP000001861">
    <property type="component" value="Unassembled WGS sequence"/>
</dbReference>
<organism evidence="2 3">
    <name type="scientific">Coprinopsis cinerea (strain Okayama-7 / 130 / ATCC MYA-4618 / FGSC 9003)</name>
    <name type="common">Inky cap fungus</name>
    <name type="synonym">Hormographiella aspergillata</name>
    <dbReference type="NCBI Taxonomy" id="240176"/>
    <lineage>
        <taxon>Eukaryota</taxon>
        <taxon>Fungi</taxon>
        <taxon>Dikarya</taxon>
        <taxon>Basidiomycota</taxon>
        <taxon>Agaricomycotina</taxon>
        <taxon>Agaricomycetes</taxon>
        <taxon>Agaricomycetidae</taxon>
        <taxon>Agaricales</taxon>
        <taxon>Agaricineae</taxon>
        <taxon>Psathyrellaceae</taxon>
        <taxon>Coprinopsis</taxon>
    </lineage>
</organism>
<dbReference type="KEGG" id="cci:CC1G_05071"/>
<dbReference type="GeneID" id="6012618"/>
<keyword evidence="3" id="KW-1185">Reference proteome</keyword>
<dbReference type="InParanoid" id="A8NSR7"/>
<dbReference type="OMA" id="MATHGMP"/>
<gene>
    <name evidence="2" type="ORF">CC1G_05071</name>
</gene>
<dbReference type="InterPro" id="IPR025476">
    <property type="entry name" value="Helitron_helicase-like"/>
</dbReference>
<dbReference type="eggNOG" id="ENOG502RBXT">
    <property type="taxonomic scope" value="Eukaryota"/>
</dbReference>
<accession>A8NSR7</accession>
<dbReference type="STRING" id="240176.A8NSR7"/>
<dbReference type="Pfam" id="PF14214">
    <property type="entry name" value="Helitron_like_N"/>
    <property type="match status" value="1"/>
</dbReference>
<evidence type="ECO:0000259" key="1">
    <source>
        <dbReference type="Pfam" id="PF14214"/>
    </source>
</evidence>
<dbReference type="EMBL" id="AACS02000008">
    <property type="protein sequence ID" value="EAU85854.2"/>
    <property type="molecule type" value="Genomic_DNA"/>
</dbReference>
<feature type="domain" description="Helitron helicase-like" evidence="1">
    <location>
        <begin position="36"/>
        <end position="151"/>
    </location>
</feature>
<dbReference type="RefSeq" id="XP_001836078.2">
    <property type="nucleotide sequence ID" value="XM_001836026.2"/>
</dbReference>
<comment type="caution">
    <text evidence="2">The sequence shown here is derived from an EMBL/GenBank/DDBJ whole genome shotgun (WGS) entry which is preliminary data.</text>
</comment>
<evidence type="ECO:0000313" key="2">
    <source>
        <dbReference type="EMBL" id="EAU85854.2"/>
    </source>
</evidence>
<proteinExistence type="predicted"/>
<name>A8NSR7_COPC7</name>
<dbReference type="VEuPathDB" id="FungiDB:CC1G_05071"/>
<dbReference type="AlphaFoldDB" id="A8NSR7"/>
<reference evidence="2 3" key="1">
    <citation type="journal article" date="2010" name="Proc. Natl. Acad. Sci. U.S.A.">
        <title>Insights into evolution of multicellular fungi from the assembled chromosomes of the mushroom Coprinopsis cinerea (Coprinus cinereus).</title>
        <authorList>
            <person name="Stajich J.E."/>
            <person name="Wilke S.K."/>
            <person name="Ahren D."/>
            <person name="Au C.H."/>
            <person name="Birren B.W."/>
            <person name="Borodovsky M."/>
            <person name="Burns C."/>
            <person name="Canback B."/>
            <person name="Casselton L.A."/>
            <person name="Cheng C.K."/>
            <person name="Deng J."/>
            <person name="Dietrich F.S."/>
            <person name="Fargo D.C."/>
            <person name="Farman M.L."/>
            <person name="Gathman A.C."/>
            <person name="Goldberg J."/>
            <person name="Guigo R."/>
            <person name="Hoegger P.J."/>
            <person name="Hooker J.B."/>
            <person name="Huggins A."/>
            <person name="James T.Y."/>
            <person name="Kamada T."/>
            <person name="Kilaru S."/>
            <person name="Kodira C."/>
            <person name="Kues U."/>
            <person name="Kupfer D."/>
            <person name="Kwan H.S."/>
            <person name="Lomsadze A."/>
            <person name="Li W."/>
            <person name="Lilly W.W."/>
            <person name="Ma L.J."/>
            <person name="Mackey A.J."/>
            <person name="Manning G."/>
            <person name="Martin F."/>
            <person name="Muraguchi H."/>
            <person name="Natvig D.O."/>
            <person name="Palmerini H."/>
            <person name="Ramesh M.A."/>
            <person name="Rehmeyer C.J."/>
            <person name="Roe B.A."/>
            <person name="Shenoy N."/>
            <person name="Stanke M."/>
            <person name="Ter-Hovhannisyan V."/>
            <person name="Tunlid A."/>
            <person name="Velagapudi R."/>
            <person name="Vision T.J."/>
            <person name="Zeng Q."/>
            <person name="Zolan M.E."/>
            <person name="Pukkila P.J."/>
        </authorList>
    </citation>
    <scope>NUCLEOTIDE SEQUENCE [LARGE SCALE GENOMIC DNA]</scope>
    <source>
        <strain evidence="3">Okayama-7 / 130 / ATCC MYA-4618 / FGSC 9003</strain>
    </source>
</reference>
<evidence type="ECO:0000313" key="3">
    <source>
        <dbReference type="Proteomes" id="UP000001861"/>
    </source>
</evidence>
<dbReference type="HOGENOM" id="CLU_142960_0_0_1"/>
<dbReference type="OrthoDB" id="432234at2759"/>
<sequence length="155" mass="17272">MTVVELRLNGVSKVLFDKSVIPDLSSESSAKEMRNAALEHMKERDVDTSVRVKKRNFAEIACQWNGISSGAIHIVTEKLGNSDFFHPLTDEERAIARLLQEVNVVTSHVPGSNASKVKMRNEIRAMMIEKGLPSFYITLNPADVFNPIISVMVNC</sequence>